<dbReference type="GO" id="GO:0006629">
    <property type="term" value="P:lipid metabolic process"/>
    <property type="evidence" value="ECO:0007669"/>
    <property type="project" value="InterPro"/>
</dbReference>
<comment type="caution">
    <text evidence="1">The sequence shown here is derived from an EMBL/GenBank/DDBJ whole genome shotgun (WGS) entry which is preliminary data.</text>
</comment>
<organism evidence="1 2">
    <name type="scientific">Caenorhabditis auriculariae</name>
    <dbReference type="NCBI Taxonomy" id="2777116"/>
    <lineage>
        <taxon>Eukaryota</taxon>
        <taxon>Metazoa</taxon>
        <taxon>Ecdysozoa</taxon>
        <taxon>Nematoda</taxon>
        <taxon>Chromadorea</taxon>
        <taxon>Rhabditida</taxon>
        <taxon>Rhabditina</taxon>
        <taxon>Rhabditomorpha</taxon>
        <taxon>Rhabditoidea</taxon>
        <taxon>Rhabditidae</taxon>
        <taxon>Peloderinae</taxon>
        <taxon>Caenorhabditis</taxon>
    </lineage>
</organism>
<dbReference type="GO" id="GO:0008081">
    <property type="term" value="F:phosphoric diester hydrolase activity"/>
    <property type="evidence" value="ECO:0007669"/>
    <property type="project" value="InterPro"/>
</dbReference>
<proteinExistence type="predicted"/>
<dbReference type="PANTHER" id="PTHR13593">
    <property type="match status" value="1"/>
</dbReference>
<gene>
    <name evidence="1" type="ORF">CAUJ_LOCUS1141</name>
</gene>
<dbReference type="PANTHER" id="PTHR13593:SF113">
    <property type="entry name" value="SI:DKEY-266F7.9"/>
    <property type="match status" value="1"/>
</dbReference>
<dbReference type="OrthoDB" id="194775at2759"/>
<dbReference type="SUPFAM" id="SSF51695">
    <property type="entry name" value="PLC-like phosphodiesterases"/>
    <property type="match status" value="1"/>
</dbReference>
<dbReference type="EMBL" id="CAJGYM010000002">
    <property type="protein sequence ID" value="CAD6185222.1"/>
    <property type="molecule type" value="Genomic_DNA"/>
</dbReference>
<dbReference type="Proteomes" id="UP000835052">
    <property type="component" value="Unassembled WGS sequence"/>
</dbReference>
<accession>A0A8S1GQZ3</accession>
<dbReference type="InterPro" id="IPR017946">
    <property type="entry name" value="PLC-like_Pdiesterase_TIM-brl"/>
</dbReference>
<evidence type="ECO:0000313" key="2">
    <source>
        <dbReference type="Proteomes" id="UP000835052"/>
    </source>
</evidence>
<evidence type="ECO:0000313" key="1">
    <source>
        <dbReference type="EMBL" id="CAD6185222.1"/>
    </source>
</evidence>
<protein>
    <recommendedName>
        <fullName evidence="3">Phosphatidylinositol-specific phospholipase C X domain-containing protein</fullName>
    </recommendedName>
</protein>
<evidence type="ECO:0008006" key="3">
    <source>
        <dbReference type="Google" id="ProtNLM"/>
    </source>
</evidence>
<dbReference type="Gene3D" id="3.20.20.190">
    <property type="entry name" value="Phosphatidylinositol (PI) phosphodiesterase"/>
    <property type="match status" value="1"/>
</dbReference>
<sequence length="314" mass="36009">MSLIISNLLMVGWMSSLPESRKTSPFSTLKIPGSHDSGAHNLHVDMPLAHDQKFNKFVRQLSKTRIVRRVVKRWSETQNLDILEQLKAGVRYLDIRLELTTYKKESIEPMLVHALYGLPAKMFFEQVKTFLDTYDYEVVILDINHIYRMSPVDFVQFVVDALLAVFPIEIICPTSYDFSKTSLEDIASKGYRLVIVGPYKQAVESFIYSDLTIRNKWPNKNRINDLMNFMRLEILQPTPKRIHVLQGVITARPADIILHPFSSLRKMFSEKATASTLELISGLRDTEKEKINVVLLDQVTQPVASAIINLNTDI</sequence>
<dbReference type="InterPro" id="IPR051057">
    <property type="entry name" value="PI-PLC_domain"/>
</dbReference>
<keyword evidence="2" id="KW-1185">Reference proteome</keyword>
<name>A0A8S1GQZ3_9PELO</name>
<dbReference type="AlphaFoldDB" id="A0A8S1GQZ3"/>
<reference evidence="1" key="1">
    <citation type="submission" date="2020-10" db="EMBL/GenBank/DDBJ databases">
        <authorList>
            <person name="Kikuchi T."/>
        </authorList>
    </citation>
    <scope>NUCLEOTIDE SEQUENCE</scope>
    <source>
        <strain evidence="1">NKZ352</strain>
    </source>
</reference>